<reference evidence="1 2" key="1">
    <citation type="journal article" date="2021" name="Nat. Plants">
        <title>The Taxus genome provides insights into paclitaxel biosynthesis.</title>
        <authorList>
            <person name="Xiong X."/>
            <person name="Gou J."/>
            <person name="Liao Q."/>
            <person name="Li Y."/>
            <person name="Zhou Q."/>
            <person name="Bi G."/>
            <person name="Li C."/>
            <person name="Du R."/>
            <person name="Wang X."/>
            <person name="Sun T."/>
            <person name="Guo L."/>
            <person name="Liang H."/>
            <person name="Lu P."/>
            <person name="Wu Y."/>
            <person name="Zhang Z."/>
            <person name="Ro D.K."/>
            <person name="Shang Y."/>
            <person name="Huang S."/>
            <person name="Yan J."/>
        </authorList>
    </citation>
    <scope>NUCLEOTIDE SEQUENCE [LARGE SCALE GENOMIC DNA]</scope>
    <source>
        <strain evidence="1">Ta-2019</strain>
    </source>
</reference>
<dbReference type="EMBL" id="JAHRHJ020000003">
    <property type="protein sequence ID" value="KAH9323874.1"/>
    <property type="molecule type" value="Genomic_DNA"/>
</dbReference>
<proteinExistence type="predicted"/>
<accession>A0AA38GHL1</accession>
<feature type="non-terminal residue" evidence="1">
    <location>
        <position position="1"/>
    </location>
</feature>
<gene>
    <name evidence="1" type="ORF">KI387_018513</name>
</gene>
<keyword evidence="2" id="KW-1185">Reference proteome</keyword>
<dbReference type="Proteomes" id="UP000824469">
    <property type="component" value="Unassembled WGS sequence"/>
</dbReference>
<evidence type="ECO:0000313" key="1">
    <source>
        <dbReference type="EMBL" id="KAH9323874.1"/>
    </source>
</evidence>
<comment type="caution">
    <text evidence="1">The sequence shown here is derived from an EMBL/GenBank/DDBJ whole genome shotgun (WGS) entry which is preliminary data.</text>
</comment>
<name>A0AA38GHL1_TAXCH</name>
<dbReference type="AlphaFoldDB" id="A0AA38GHL1"/>
<organism evidence="1 2">
    <name type="scientific">Taxus chinensis</name>
    <name type="common">Chinese yew</name>
    <name type="synonym">Taxus wallichiana var. chinensis</name>
    <dbReference type="NCBI Taxonomy" id="29808"/>
    <lineage>
        <taxon>Eukaryota</taxon>
        <taxon>Viridiplantae</taxon>
        <taxon>Streptophyta</taxon>
        <taxon>Embryophyta</taxon>
        <taxon>Tracheophyta</taxon>
        <taxon>Spermatophyta</taxon>
        <taxon>Pinopsida</taxon>
        <taxon>Pinidae</taxon>
        <taxon>Conifers II</taxon>
        <taxon>Cupressales</taxon>
        <taxon>Taxaceae</taxon>
        <taxon>Taxus</taxon>
    </lineage>
</organism>
<sequence>LMQPEVPGMICQSSDLTVLANTDAVAAQNTECNTALLWNKDLKSAIFYEAERGYEDAQGNTMRFSDFLSLRISTSCSPLVDKTAKVLLEEVKNYARASIQYRFGLLNKIAVLMGFESIHALISHERALIESTHGLQHWSNNEDRSGSSTGLQNSFCGFCEHEASRTASSVDNSEFFQACQAFPCILLGSSPHVYLYGMTKENSEGTEYLCIQKNIEDSVKQVEDANIVAVTIPQIQSVREDESNQASAHLEIDLEPAQSMLQLDKECLHLSNDDNAENANKVGLGGRILVDTKLSPRKFTHNKNTRTAYVDYFLDAPIGTAHGVTPFQRRKLDENGFHTVT</sequence>
<protein>
    <submittedName>
        <fullName evidence="1">Uncharacterized protein</fullName>
    </submittedName>
</protein>
<evidence type="ECO:0000313" key="2">
    <source>
        <dbReference type="Proteomes" id="UP000824469"/>
    </source>
</evidence>